<dbReference type="EMBL" id="BGPR01000852">
    <property type="protein sequence ID" value="GBM37893.1"/>
    <property type="molecule type" value="Genomic_DNA"/>
</dbReference>
<evidence type="ECO:0000313" key="1">
    <source>
        <dbReference type="EMBL" id="GBM37893.1"/>
    </source>
</evidence>
<gene>
    <name evidence="1" type="ORF">AVEN_193405_1</name>
</gene>
<accession>A0A4Y2F8T8</accession>
<name>A0A4Y2F8T8_ARAVE</name>
<proteinExistence type="predicted"/>
<dbReference type="AlphaFoldDB" id="A0A4Y2F8T8"/>
<comment type="caution">
    <text evidence="1">The sequence shown here is derived from an EMBL/GenBank/DDBJ whole genome shotgun (WGS) entry which is preliminary data.</text>
</comment>
<reference evidence="1 2" key="1">
    <citation type="journal article" date="2019" name="Sci. Rep.">
        <title>Orb-weaving spider Araneus ventricosus genome elucidates the spidroin gene catalogue.</title>
        <authorList>
            <person name="Kono N."/>
            <person name="Nakamura H."/>
            <person name="Ohtoshi R."/>
            <person name="Moran D.A.P."/>
            <person name="Shinohara A."/>
            <person name="Yoshida Y."/>
            <person name="Fujiwara M."/>
            <person name="Mori M."/>
            <person name="Tomita M."/>
            <person name="Arakawa K."/>
        </authorList>
    </citation>
    <scope>NUCLEOTIDE SEQUENCE [LARGE SCALE GENOMIC DNA]</scope>
</reference>
<dbReference type="Proteomes" id="UP000499080">
    <property type="component" value="Unassembled WGS sequence"/>
</dbReference>
<evidence type="ECO:0000313" key="2">
    <source>
        <dbReference type="Proteomes" id="UP000499080"/>
    </source>
</evidence>
<protein>
    <submittedName>
        <fullName evidence="1">Uncharacterized protein</fullName>
    </submittedName>
</protein>
<organism evidence="1 2">
    <name type="scientific">Araneus ventricosus</name>
    <name type="common">Orbweaver spider</name>
    <name type="synonym">Epeira ventricosa</name>
    <dbReference type="NCBI Taxonomy" id="182803"/>
    <lineage>
        <taxon>Eukaryota</taxon>
        <taxon>Metazoa</taxon>
        <taxon>Ecdysozoa</taxon>
        <taxon>Arthropoda</taxon>
        <taxon>Chelicerata</taxon>
        <taxon>Arachnida</taxon>
        <taxon>Araneae</taxon>
        <taxon>Araneomorphae</taxon>
        <taxon>Entelegynae</taxon>
        <taxon>Araneoidea</taxon>
        <taxon>Araneidae</taxon>
        <taxon>Araneus</taxon>
    </lineage>
</organism>
<keyword evidence="2" id="KW-1185">Reference proteome</keyword>
<sequence length="113" mass="12612">MLVGLMKYKSASVLSSSGVEVWGVVSKGLGGLVLSFWAQFSYVLMSRSEATQGLFWEKPRNLELWSDDKNDTLTGTTLSKISHHTSEPVTKMEGAFKTSRNICDTLTQERDYN</sequence>